<feature type="region of interest" description="Disordered" evidence="4">
    <location>
        <begin position="94"/>
        <end position="115"/>
    </location>
</feature>
<evidence type="ECO:0000256" key="3">
    <source>
        <dbReference type="ARBA" id="ARBA00022946"/>
    </source>
</evidence>
<dbReference type="EMBL" id="BTGU01000434">
    <property type="protein sequence ID" value="GMN67317.1"/>
    <property type="molecule type" value="Genomic_DNA"/>
</dbReference>
<protein>
    <submittedName>
        <fullName evidence="5">Uncharacterized protein</fullName>
    </submittedName>
</protein>
<dbReference type="SMART" id="SM00733">
    <property type="entry name" value="Mterf"/>
    <property type="match status" value="9"/>
</dbReference>
<dbReference type="Gene3D" id="1.25.70.10">
    <property type="entry name" value="Transcription termination factor 3, mitochondrial"/>
    <property type="match status" value="2"/>
</dbReference>
<organism evidence="5 7">
    <name type="scientific">Ficus carica</name>
    <name type="common">Common fig</name>
    <dbReference type="NCBI Taxonomy" id="3494"/>
    <lineage>
        <taxon>Eukaryota</taxon>
        <taxon>Viridiplantae</taxon>
        <taxon>Streptophyta</taxon>
        <taxon>Embryophyta</taxon>
        <taxon>Tracheophyta</taxon>
        <taxon>Spermatophyta</taxon>
        <taxon>Magnoliopsida</taxon>
        <taxon>eudicotyledons</taxon>
        <taxon>Gunneridae</taxon>
        <taxon>Pentapetalae</taxon>
        <taxon>rosids</taxon>
        <taxon>fabids</taxon>
        <taxon>Rosales</taxon>
        <taxon>Moraceae</taxon>
        <taxon>Ficeae</taxon>
        <taxon>Ficus</taxon>
    </lineage>
</organism>
<evidence type="ECO:0000256" key="1">
    <source>
        <dbReference type="ARBA" id="ARBA00007692"/>
    </source>
</evidence>
<keyword evidence="2" id="KW-0806">Transcription termination</keyword>
<dbReference type="FunFam" id="1.25.70.10:FF:000015">
    <property type="entry name" value="Mitochondrial transcription termination factor family protein"/>
    <property type="match status" value="1"/>
</dbReference>
<name>A0AA88E392_FICCA</name>
<reference evidence="5" key="1">
    <citation type="submission" date="2023-07" db="EMBL/GenBank/DDBJ databases">
        <title>draft genome sequence of fig (Ficus carica).</title>
        <authorList>
            <person name="Takahashi T."/>
            <person name="Nishimura K."/>
        </authorList>
    </citation>
    <scope>NUCLEOTIDE SEQUENCE</scope>
</reference>
<dbReference type="InterPro" id="IPR003690">
    <property type="entry name" value="MTERF"/>
</dbReference>
<feature type="region of interest" description="Disordered" evidence="4">
    <location>
        <begin position="1"/>
        <end position="20"/>
    </location>
</feature>
<sequence>MVDDEFGGRSYGDDDNEDGEPRLVHDFLRRDFVVSKFAIYLPATTLELLLAMDCYSTRGRVGHTVNQVWFSVQRSNYGLGLNFCAKRTTHHHHHRHHHPLLAPAPSAAPGPDQSQDFEQAQEALFEFLRGFGVSEEDSAAISENSPRYVGMLVEGVRDVEELQLWSSWKSEAAAGFKEKVLCIAKDKGDNGKVAFLESFVGLTLSSAMNVARYLFPETLPGLIAKVKYMKEIFFSGSNNGGIIEKNARRMMMHLSIPVDEDLQLTLSFFEKIEARRGGLDTLGSTDISFRYLVESFPRLLLLPLESQMNTIVEFLENIGISRGCVRNILLLFPPFLFHKIEVIQTRMLVLKELSVEEKDVGKLLIKYPWVLSTSIQENYMEIIYFFDMEKVPKASVDRAIRSWPHLLGCSTSKIKLMVEEIGKLGVRNKKLGQVISKSPQILLRKPQEFIEVVSLLEKLGFDKETIGSILCRCPELFATSIERTLKRKLKFLAAIGVSKVHFPRVIKKYPEFLVSDPERTLLPRMRYLMNLGLSEKDVAFMVRRFSPLLGYSIEEVLRPKLDFLVNTMEKPIKDVVDYPRFLSYSLEKKIKPRFWVLKQRNIECSLKDMLGKNDEEFASDFLEAGKTNVPPPASPAHQ</sequence>
<evidence type="ECO:0000313" key="7">
    <source>
        <dbReference type="Proteomes" id="UP001187192"/>
    </source>
</evidence>
<comment type="caution">
    <text evidence="5">The sequence shown here is derived from an EMBL/GenBank/DDBJ whole genome shotgun (WGS) entry which is preliminary data.</text>
</comment>
<dbReference type="PANTHER" id="PTHR13068:SF3">
    <property type="entry name" value="MITOCHONDRIAL TRANSCRIPTION TERMINATION FACTOR FAMILY PROTEIN"/>
    <property type="match status" value="1"/>
</dbReference>
<dbReference type="AlphaFoldDB" id="A0AA88E392"/>
<dbReference type="EMBL" id="BTGU01000435">
    <property type="protein sequence ID" value="GMN67324.1"/>
    <property type="molecule type" value="Genomic_DNA"/>
</dbReference>
<keyword evidence="3" id="KW-0809">Transit peptide</keyword>
<keyword evidence="2" id="KW-0804">Transcription</keyword>
<evidence type="ECO:0000256" key="2">
    <source>
        <dbReference type="ARBA" id="ARBA00022472"/>
    </source>
</evidence>
<gene>
    <name evidence="5" type="ORF">TIFTF001_036376</name>
    <name evidence="6" type="ORF">TIFTF001_036385</name>
</gene>
<dbReference type="Pfam" id="PF02536">
    <property type="entry name" value="mTERF"/>
    <property type="match status" value="1"/>
</dbReference>
<dbReference type="Proteomes" id="UP001187192">
    <property type="component" value="Unassembled WGS sequence"/>
</dbReference>
<feature type="compositionally biased region" description="Low complexity" evidence="4">
    <location>
        <begin position="100"/>
        <end position="109"/>
    </location>
</feature>
<proteinExistence type="inferred from homology"/>
<comment type="similarity">
    <text evidence="1">Belongs to the mTERF family.</text>
</comment>
<dbReference type="GO" id="GO:0006353">
    <property type="term" value="P:DNA-templated transcription termination"/>
    <property type="evidence" value="ECO:0007669"/>
    <property type="project" value="UniProtKB-KW"/>
</dbReference>
<evidence type="ECO:0000256" key="4">
    <source>
        <dbReference type="SAM" id="MobiDB-lite"/>
    </source>
</evidence>
<dbReference type="GO" id="GO:0003676">
    <property type="term" value="F:nucleic acid binding"/>
    <property type="evidence" value="ECO:0007669"/>
    <property type="project" value="InterPro"/>
</dbReference>
<dbReference type="PANTHER" id="PTHR13068">
    <property type="entry name" value="CGI-12 PROTEIN-RELATED"/>
    <property type="match status" value="1"/>
</dbReference>
<evidence type="ECO:0000313" key="6">
    <source>
        <dbReference type="EMBL" id="GMN67324.1"/>
    </source>
</evidence>
<accession>A0AA88E392</accession>
<evidence type="ECO:0000313" key="5">
    <source>
        <dbReference type="EMBL" id="GMN67317.1"/>
    </source>
</evidence>
<dbReference type="InterPro" id="IPR038538">
    <property type="entry name" value="MTERF_sf"/>
</dbReference>
<keyword evidence="2" id="KW-0805">Transcription regulation</keyword>
<keyword evidence="7" id="KW-1185">Reference proteome</keyword>